<evidence type="ECO:0000259" key="4">
    <source>
        <dbReference type="Pfam" id="PF00085"/>
    </source>
</evidence>
<gene>
    <name evidence="5" type="ORF">SteCoe_23692</name>
</gene>
<dbReference type="Gene3D" id="3.40.30.10">
    <property type="entry name" value="Glutaredoxin"/>
    <property type="match status" value="1"/>
</dbReference>
<dbReference type="InterPro" id="IPR036249">
    <property type="entry name" value="Thioredoxin-like_sf"/>
</dbReference>
<feature type="chain" id="PRO_5011983270" description="Thioredoxin domain-containing protein" evidence="3">
    <location>
        <begin position="17"/>
        <end position="217"/>
    </location>
</feature>
<comment type="similarity">
    <text evidence="1">Belongs to the protein disulfide isomerase family.</text>
</comment>
<dbReference type="InterPro" id="IPR051063">
    <property type="entry name" value="PDI"/>
</dbReference>
<proteinExistence type="inferred from homology"/>
<feature type="domain" description="Thioredoxin" evidence="4">
    <location>
        <begin position="40"/>
        <end position="140"/>
    </location>
</feature>
<evidence type="ECO:0000256" key="3">
    <source>
        <dbReference type="SAM" id="SignalP"/>
    </source>
</evidence>
<dbReference type="PANTHER" id="PTHR45672:SF3">
    <property type="entry name" value="THIOREDOXIN DOMAIN-CONTAINING PROTEIN 5"/>
    <property type="match status" value="1"/>
</dbReference>
<dbReference type="GO" id="GO:0005783">
    <property type="term" value="C:endoplasmic reticulum"/>
    <property type="evidence" value="ECO:0007669"/>
    <property type="project" value="TreeGrafter"/>
</dbReference>
<dbReference type="EMBL" id="MPUH01000608">
    <property type="protein sequence ID" value="OMJ76845.1"/>
    <property type="molecule type" value="Genomic_DNA"/>
</dbReference>
<evidence type="ECO:0000256" key="2">
    <source>
        <dbReference type="ARBA" id="ARBA00022729"/>
    </source>
</evidence>
<comment type="caution">
    <text evidence="5">The sequence shown here is derived from an EMBL/GenBank/DDBJ whole genome shotgun (WGS) entry which is preliminary data.</text>
</comment>
<sequence>MVQVFAIVILLICASAVKLPEFSMEEMMSYFADLDDTASIHLTNSNFIEKISSSSDPWFIFFAEPRSQNSIIKNPVWFIFAERAQENNLPLNIGKVDMSTEDKVRSKFRVYTFPTFLYIDNGYVYNYTGPAEEDNFVAVFEKKTYLQYDRKKLELEDKEKCLCLQFKELFVRKPAEVMGGLFFSSLIASVVSLPSGCFRKYGVLCLIKRGRLRKNNS</sequence>
<dbReference type="SUPFAM" id="SSF52833">
    <property type="entry name" value="Thioredoxin-like"/>
    <property type="match status" value="1"/>
</dbReference>
<dbReference type="PANTHER" id="PTHR45672">
    <property type="entry name" value="PROTEIN DISULFIDE-ISOMERASE C17H9.14C-RELATED"/>
    <property type="match status" value="1"/>
</dbReference>
<keyword evidence="2 3" id="KW-0732">Signal</keyword>
<accession>A0A1R2BJQ8</accession>
<protein>
    <recommendedName>
        <fullName evidence="4">Thioredoxin domain-containing protein</fullName>
    </recommendedName>
</protein>
<feature type="signal peptide" evidence="3">
    <location>
        <begin position="1"/>
        <end position="16"/>
    </location>
</feature>
<organism evidence="5 6">
    <name type="scientific">Stentor coeruleus</name>
    <dbReference type="NCBI Taxonomy" id="5963"/>
    <lineage>
        <taxon>Eukaryota</taxon>
        <taxon>Sar</taxon>
        <taxon>Alveolata</taxon>
        <taxon>Ciliophora</taxon>
        <taxon>Postciliodesmatophora</taxon>
        <taxon>Heterotrichea</taxon>
        <taxon>Heterotrichida</taxon>
        <taxon>Stentoridae</taxon>
        <taxon>Stentor</taxon>
    </lineage>
</organism>
<dbReference type="GO" id="GO:0006457">
    <property type="term" value="P:protein folding"/>
    <property type="evidence" value="ECO:0007669"/>
    <property type="project" value="TreeGrafter"/>
</dbReference>
<evidence type="ECO:0000313" key="5">
    <source>
        <dbReference type="EMBL" id="OMJ76845.1"/>
    </source>
</evidence>
<name>A0A1R2BJQ8_9CILI</name>
<dbReference type="OrthoDB" id="7869097at2759"/>
<evidence type="ECO:0000256" key="1">
    <source>
        <dbReference type="ARBA" id="ARBA00006347"/>
    </source>
</evidence>
<dbReference type="Pfam" id="PF00085">
    <property type="entry name" value="Thioredoxin"/>
    <property type="match status" value="1"/>
</dbReference>
<keyword evidence="6" id="KW-1185">Reference proteome</keyword>
<evidence type="ECO:0000313" key="6">
    <source>
        <dbReference type="Proteomes" id="UP000187209"/>
    </source>
</evidence>
<dbReference type="AlphaFoldDB" id="A0A1R2BJQ8"/>
<dbReference type="GO" id="GO:0003756">
    <property type="term" value="F:protein disulfide isomerase activity"/>
    <property type="evidence" value="ECO:0007669"/>
    <property type="project" value="TreeGrafter"/>
</dbReference>
<dbReference type="Proteomes" id="UP000187209">
    <property type="component" value="Unassembled WGS sequence"/>
</dbReference>
<reference evidence="5 6" key="1">
    <citation type="submission" date="2016-11" db="EMBL/GenBank/DDBJ databases">
        <title>The macronuclear genome of Stentor coeruleus: a giant cell with tiny introns.</title>
        <authorList>
            <person name="Slabodnick M."/>
            <person name="Ruby J.G."/>
            <person name="Reiff S.B."/>
            <person name="Swart E.C."/>
            <person name="Gosai S."/>
            <person name="Prabakaran S."/>
            <person name="Witkowska E."/>
            <person name="Larue G.E."/>
            <person name="Fisher S."/>
            <person name="Freeman R.M."/>
            <person name="Gunawardena J."/>
            <person name="Chu W."/>
            <person name="Stover N.A."/>
            <person name="Gregory B.D."/>
            <person name="Nowacki M."/>
            <person name="Derisi J."/>
            <person name="Roy S.W."/>
            <person name="Marshall W.F."/>
            <person name="Sood P."/>
        </authorList>
    </citation>
    <scope>NUCLEOTIDE SEQUENCE [LARGE SCALE GENOMIC DNA]</scope>
    <source>
        <strain evidence="5">WM001</strain>
    </source>
</reference>
<dbReference type="InterPro" id="IPR013766">
    <property type="entry name" value="Thioredoxin_domain"/>
</dbReference>